<dbReference type="OrthoDB" id="5244233at2"/>
<evidence type="ECO:0000259" key="9">
    <source>
        <dbReference type="Pfam" id="PF10708"/>
    </source>
</evidence>
<evidence type="ECO:0000256" key="3">
    <source>
        <dbReference type="ARBA" id="ARBA00022692"/>
    </source>
</evidence>
<dbReference type="InterPro" id="IPR018929">
    <property type="entry name" value="DUF2510"/>
</dbReference>
<feature type="domain" description="DUF2510" evidence="9">
    <location>
        <begin position="8"/>
        <end position="43"/>
    </location>
</feature>
<dbReference type="PANTHER" id="PTHR36115">
    <property type="entry name" value="PROLINE-RICH ANTIGEN HOMOLOG-RELATED"/>
    <property type="match status" value="1"/>
</dbReference>
<keyword evidence="2" id="KW-1003">Cell membrane</keyword>
<sequence>MAQVVPEGWYPDPQGKAPGEERWWNGYQWTAHTRTVEPPVGPPPPPPAPAAQATAGPTPAPGGSPDLVARYRSLPTALPDGTPLGQLSERLGAYAVDIVLVFVAASAVSSVFDLALGLTGDLLGPGGLGALALSEGIGALVGVVLWLGYQLAFRGSGGRTLGKRLLHLRVQPVERGTELTSAQVVRRSVVGGGGVLFTMFPGGQLFGLLLIGFDVYRATQDPQGRPWHDQVAGTVVVKERS</sequence>
<feature type="compositionally biased region" description="Low complexity" evidence="6">
    <location>
        <begin position="50"/>
        <end position="65"/>
    </location>
</feature>
<proteinExistence type="predicted"/>
<evidence type="ECO:0000256" key="5">
    <source>
        <dbReference type="ARBA" id="ARBA00023136"/>
    </source>
</evidence>
<keyword evidence="5 7" id="KW-0472">Membrane</keyword>
<keyword evidence="11" id="KW-1185">Reference proteome</keyword>
<dbReference type="GO" id="GO:0005886">
    <property type="term" value="C:plasma membrane"/>
    <property type="evidence" value="ECO:0007669"/>
    <property type="project" value="UniProtKB-SubCell"/>
</dbReference>
<dbReference type="InterPro" id="IPR051791">
    <property type="entry name" value="Pra-immunoreactive"/>
</dbReference>
<dbReference type="EMBL" id="CP038267">
    <property type="protein sequence ID" value="QBR93824.1"/>
    <property type="molecule type" value="Genomic_DNA"/>
</dbReference>
<dbReference type="InterPro" id="IPR010432">
    <property type="entry name" value="RDD"/>
</dbReference>
<feature type="domain" description="RDD" evidence="8">
    <location>
        <begin position="86"/>
        <end position="233"/>
    </location>
</feature>
<dbReference type="RefSeq" id="WP_135079628.1">
    <property type="nucleotide sequence ID" value="NZ_CP038267.1"/>
</dbReference>
<dbReference type="KEGG" id="noy:EXE57_17210"/>
<protein>
    <submittedName>
        <fullName evidence="10">RDD family protein</fullName>
    </submittedName>
</protein>
<evidence type="ECO:0000256" key="2">
    <source>
        <dbReference type="ARBA" id="ARBA00022475"/>
    </source>
</evidence>
<dbReference type="AlphaFoldDB" id="A0A4P7GPD1"/>
<evidence type="ECO:0000256" key="1">
    <source>
        <dbReference type="ARBA" id="ARBA00004651"/>
    </source>
</evidence>
<feature type="transmembrane region" description="Helical" evidence="7">
    <location>
        <begin position="128"/>
        <end position="149"/>
    </location>
</feature>
<feature type="region of interest" description="Disordered" evidence="6">
    <location>
        <begin position="33"/>
        <end position="66"/>
    </location>
</feature>
<evidence type="ECO:0000256" key="7">
    <source>
        <dbReference type="SAM" id="Phobius"/>
    </source>
</evidence>
<keyword evidence="4 7" id="KW-1133">Transmembrane helix</keyword>
<gene>
    <name evidence="10" type="ORF">EXE57_17210</name>
</gene>
<dbReference type="Proteomes" id="UP000294894">
    <property type="component" value="Chromosome"/>
</dbReference>
<name>A0A4P7GPD1_9ACTN</name>
<feature type="region of interest" description="Disordered" evidence="6">
    <location>
        <begin position="1"/>
        <end position="21"/>
    </location>
</feature>
<evidence type="ECO:0000256" key="6">
    <source>
        <dbReference type="SAM" id="MobiDB-lite"/>
    </source>
</evidence>
<dbReference type="Pfam" id="PF06271">
    <property type="entry name" value="RDD"/>
    <property type="match status" value="1"/>
</dbReference>
<evidence type="ECO:0000256" key="4">
    <source>
        <dbReference type="ARBA" id="ARBA00022989"/>
    </source>
</evidence>
<feature type="compositionally biased region" description="Pro residues" evidence="6">
    <location>
        <begin position="39"/>
        <end position="49"/>
    </location>
</feature>
<evidence type="ECO:0000259" key="8">
    <source>
        <dbReference type="Pfam" id="PF06271"/>
    </source>
</evidence>
<accession>A0A4P7GPD1</accession>
<evidence type="ECO:0000313" key="11">
    <source>
        <dbReference type="Proteomes" id="UP000294894"/>
    </source>
</evidence>
<comment type="subcellular location">
    <subcellularLocation>
        <location evidence="1">Cell membrane</location>
        <topology evidence="1">Multi-pass membrane protein</topology>
    </subcellularLocation>
</comment>
<evidence type="ECO:0000313" key="10">
    <source>
        <dbReference type="EMBL" id="QBR93824.1"/>
    </source>
</evidence>
<dbReference type="Pfam" id="PF10708">
    <property type="entry name" value="DUF2510"/>
    <property type="match status" value="1"/>
</dbReference>
<feature type="transmembrane region" description="Helical" evidence="7">
    <location>
        <begin position="94"/>
        <end position="116"/>
    </location>
</feature>
<organism evidence="10 11">
    <name type="scientific">Nocardioides euryhalodurans</name>
    <dbReference type="NCBI Taxonomy" id="2518370"/>
    <lineage>
        <taxon>Bacteria</taxon>
        <taxon>Bacillati</taxon>
        <taxon>Actinomycetota</taxon>
        <taxon>Actinomycetes</taxon>
        <taxon>Propionibacteriales</taxon>
        <taxon>Nocardioidaceae</taxon>
        <taxon>Nocardioides</taxon>
    </lineage>
</organism>
<dbReference type="PANTHER" id="PTHR36115:SF4">
    <property type="entry name" value="MEMBRANE PROTEIN"/>
    <property type="match status" value="1"/>
</dbReference>
<keyword evidence="3 7" id="KW-0812">Transmembrane</keyword>
<reference evidence="10 11" key="1">
    <citation type="submission" date="2019-03" db="EMBL/GenBank/DDBJ databases">
        <title>Three New Species of Nocardioides, Nocardioides euryhalodurans sp. nov., Nocardioides seonyuensis sp. nov. and Nocardioides eburneoflavus sp. nov., Iolated from Soil.</title>
        <authorList>
            <person name="Roh S.G."/>
            <person name="Lee C."/>
            <person name="Kim M.-K."/>
            <person name="Kim S.B."/>
        </authorList>
    </citation>
    <scope>NUCLEOTIDE SEQUENCE [LARGE SCALE GENOMIC DNA]</scope>
    <source>
        <strain evidence="10 11">MMS17-SY117</strain>
    </source>
</reference>